<dbReference type="AlphaFoldDB" id="A0ABD1Y7F6"/>
<name>A0ABD1Y7F6_9MARC</name>
<dbReference type="Proteomes" id="UP001605036">
    <property type="component" value="Unassembled WGS sequence"/>
</dbReference>
<keyword evidence="2" id="KW-1185">Reference proteome</keyword>
<organism evidence="1 2">
    <name type="scientific">Riccia fluitans</name>
    <dbReference type="NCBI Taxonomy" id="41844"/>
    <lineage>
        <taxon>Eukaryota</taxon>
        <taxon>Viridiplantae</taxon>
        <taxon>Streptophyta</taxon>
        <taxon>Embryophyta</taxon>
        <taxon>Marchantiophyta</taxon>
        <taxon>Marchantiopsida</taxon>
        <taxon>Marchantiidae</taxon>
        <taxon>Marchantiales</taxon>
        <taxon>Ricciaceae</taxon>
        <taxon>Riccia</taxon>
    </lineage>
</organism>
<evidence type="ECO:0000313" key="1">
    <source>
        <dbReference type="EMBL" id="KAL2622694.1"/>
    </source>
</evidence>
<dbReference type="EMBL" id="JBHFFA010000006">
    <property type="protein sequence ID" value="KAL2622694.1"/>
    <property type="molecule type" value="Genomic_DNA"/>
</dbReference>
<proteinExistence type="predicted"/>
<comment type="caution">
    <text evidence="1">The sequence shown here is derived from an EMBL/GenBank/DDBJ whole genome shotgun (WGS) entry which is preliminary data.</text>
</comment>
<protein>
    <submittedName>
        <fullName evidence="1">Uncharacterized protein</fullName>
    </submittedName>
</protein>
<gene>
    <name evidence="1" type="ORF">R1flu_002899</name>
</gene>
<accession>A0ABD1Y7F6</accession>
<reference evidence="1 2" key="1">
    <citation type="submission" date="2024-09" db="EMBL/GenBank/DDBJ databases">
        <title>Chromosome-scale assembly of Riccia fluitans.</title>
        <authorList>
            <person name="Paukszto L."/>
            <person name="Sawicki J."/>
            <person name="Karawczyk K."/>
            <person name="Piernik-Szablinska J."/>
            <person name="Szczecinska M."/>
            <person name="Mazdziarz M."/>
        </authorList>
    </citation>
    <scope>NUCLEOTIDE SEQUENCE [LARGE SCALE GENOMIC DNA]</scope>
    <source>
        <strain evidence="1">Rf_01</strain>
        <tissue evidence="1">Aerial parts of the thallus</tissue>
    </source>
</reference>
<sequence>MAARRAAAATALLAAAKNALEGILGFANGRGRGILDIHLRSGGISIDHLDKQVQEVQDKVEEAFFFTMASDREEGEGIVEVGEVAGAPGRGRTHA</sequence>
<evidence type="ECO:0000313" key="2">
    <source>
        <dbReference type="Proteomes" id="UP001605036"/>
    </source>
</evidence>